<organism evidence="2 3">
    <name type="scientific">Chryseolinea lacunae</name>
    <dbReference type="NCBI Taxonomy" id="2801331"/>
    <lineage>
        <taxon>Bacteria</taxon>
        <taxon>Pseudomonadati</taxon>
        <taxon>Bacteroidota</taxon>
        <taxon>Cytophagia</taxon>
        <taxon>Cytophagales</taxon>
        <taxon>Fulvivirgaceae</taxon>
        <taxon>Chryseolinea</taxon>
    </lineage>
</organism>
<accession>A0ABS1KJY4</accession>
<dbReference type="InterPro" id="IPR003325">
    <property type="entry name" value="TerD"/>
</dbReference>
<dbReference type="RefSeq" id="WP_202006735.1">
    <property type="nucleotide sequence ID" value="NZ_JAERRB010000001.1"/>
</dbReference>
<comment type="caution">
    <text evidence="2">The sequence shown here is derived from an EMBL/GenBank/DDBJ whole genome shotgun (WGS) entry which is preliminary data.</text>
</comment>
<dbReference type="EMBL" id="JAERRB010000001">
    <property type="protein sequence ID" value="MBL0739764.1"/>
    <property type="molecule type" value="Genomic_DNA"/>
</dbReference>
<evidence type="ECO:0000256" key="1">
    <source>
        <dbReference type="ARBA" id="ARBA00022686"/>
    </source>
</evidence>
<protein>
    <submittedName>
        <fullName evidence="2">TerD family protein</fullName>
    </submittedName>
</protein>
<dbReference type="Proteomes" id="UP000613030">
    <property type="component" value="Unassembled WGS sequence"/>
</dbReference>
<dbReference type="InterPro" id="IPR051324">
    <property type="entry name" value="Stress/Tellurium_Resist"/>
</dbReference>
<dbReference type="PANTHER" id="PTHR32097:SF18">
    <property type="entry name" value="RING-TYPE DOMAIN-CONTAINING PROTEIN"/>
    <property type="match status" value="1"/>
</dbReference>
<dbReference type="CDD" id="cd06974">
    <property type="entry name" value="TerD_like"/>
    <property type="match status" value="1"/>
</dbReference>
<name>A0ABS1KJY4_9BACT</name>
<dbReference type="PANTHER" id="PTHR32097">
    <property type="entry name" value="CAMP-BINDING PROTEIN 1-RELATED"/>
    <property type="match status" value="1"/>
</dbReference>
<proteinExistence type="predicted"/>
<sequence length="691" mass="78098">MNNSIYLSRKKIYLERGSDVLPNDYLLNLLQNIERLGFTFSPELVEVTRTLSVAQLKAFYPQLIADLKTLVGAYVIFDPMYPNFPEQVKQASEEELYSNAFWHYMGDALGVRLLPHYEKHKREALQDVPSLKVIGLGSKEDFDSILTRLLNAKTSISEADKQIVLWFVDAYGEGVMKLVPPAIPSKENVALFVGALLKKDVDVAVFVQTYVKTATDVLRIATALSGGDVSLAANTKFKSLPKRIRRLLLQMLEQSGNITEDMLRYKNRWKRLGERLHPFEYKTNFPKCYEAFDCIRNDKPFQTFYGSVEKALLRKDTTSLIQLLKARPGELARRLDKLIRDSADAREVLNAFGPVAGAVSTPVLLQVINHFKERNTPRALRTFFPKGDVGRVRAIDNKLPPIAAELCEQVVDICEGALIERFRKYAPLGKVYVDEALKNYTVPLAMRSASKALKTISRGSKIPLPVGDTLRFFIYWKDGHDRTDLDLSVLALDTDSKFTTTIAYYNLKDFGGYHSGDITSAPDGASEFIDVEIPKFVEKGVRYVLMCVNSFTNQPYCDLPICFAGFMMRQHPDSGEVYEPVTVENKFDLTANTKMAIPLIVDLQERNIIWTDLGLRDQPSENNNVHNNLSSLTILNISMTSVPKPTLYDLFMLHVKARGERTFDIDEANSIFAEHQGIQPTDIDKIVADFL</sequence>
<dbReference type="Gene3D" id="2.60.60.30">
    <property type="entry name" value="sav2460 like domains"/>
    <property type="match status" value="1"/>
</dbReference>
<evidence type="ECO:0000313" key="3">
    <source>
        <dbReference type="Proteomes" id="UP000613030"/>
    </source>
</evidence>
<keyword evidence="3" id="KW-1185">Reference proteome</keyword>
<keyword evidence="1" id="KW-0778">Tellurium resistance</keyword>
<reference evidence="2 3" key="1">
    <citation type="submission" date="2021-01" db="EMBL/GenBank/DDBJ databases">
        <title>Chryseolinea sp. Jin1 Genome sequencing and assembly.</title>
        <authorList>
            <person name="Kim I."/>
        </authorList>
    </citation>
    <scope>NUCLEOTIDE SEQUENCE [LARGE SCALE GENOMIC DNA]</scope>
    <source>
        <strain evidence="2 3">Jin1</strain>
    </source>
</reference>
<gene>
    <name evidence="2" type="ORF">JI741_00980</name>
</gene>
<evidence type="ECO:0000313" key="2">
    <source>
        <dbReference type="EMBL" id="MBL0739764.1"/>
    </source>
</evidence>